<dbReference type="InParanoid" id="B9N108"/>
<accession>B9N108</accession>
<dbReference type="HOGENOM" id="CLU_2744751_0_0_1"/>
<reference evidence="2" key="1">
    <citation type="journal article" date="2006" name="Science">
        <title>The genome of black cottonwood, Populus trichocarpa (Torr. &amp; Gray).</title>
        <authorList>
            <person name="Tuskan G.A."/>
            <person name="Difazio S."/>
            <person name="Jansson S."/>
            <person name="Bohlmann J."/>
            <person name="Grigoriev I."/>
            <person name="Hellsten U."/>
            <person name="Putnam N."/>
            <person name="Ralph S."/>
            <person name="Rombauts S."/>
            <person name="Salamov A."/>
            <person name="Schein J."/>
            <person name="Sterck L."/>
            <person name="Aerts A."/>
            <person name="Bhalerao R.R."/>
            <person name="Bhalerao R.P."/>
            <person name="Blaudez D."/>
            <person name="Boerjan W."/>
            <person name="Brun A."/>
            <person name="Brunner A."/>
            <person name="Busov V."/>
            <person name="Campbell M."/>
            <person name="Carlson J."/>
            <person name="Chalot M."/>
            <person name="Chapman J."/>
            <person name="Chen G.L."/>
            <person name="Cooper D."/>
            <person name="Coutinho P.M."/>
            <person name="Couturier J."/>
            <person name="Covert S."/>
            <person name="Cronk Q."/>
            <person name="Cunningham R."/>
            <person name="Davis J."/>
            <person name="Degroeve S."/>
            <person name="Dejardin A."/>
            <person name="Depamphilis C."/>
            <person name="Detter J."/>
            <person name="Dirks B."/>
            <person name="Dubchak I."/>
            <person name="Duplessis S."/>
            <person name="Ehlting J."/>
            <person name="Ellis B."/>
            <person name="Gendler K."/>
            <person name="Goodstein D."/>
            <person name="Gribskov M."/>
            <person name="Grimwood J."/>
            <person name="Groover A."/>
            <person name="Gunter L."/>
            <person name="Hamberger B."/>
            <person name="Heinze B."/>
            <person name="Helariutta Y."/>
            <person name="Henrissat B."/>
            <person name="Holligan D."/>
            <person name="Holt R."/>
            <person name="Huang W."/>
            <person name="Islam-Faridi N."/>
            <person name="Jones S."/>
            <person name="Jones-Rhoades M."/>
            <person name="Jorgensen R."/>
            <person name="Joshi C."/>
            <person name="Kangasjarvi J."/>
            <person name="Karlsson J."/>
            <person name="Kelleher C."/>
            <person name="Kirkpatrick R."/>
            <person name="Kirst M."/>
            <person name="Kohler A."/>
            <person name="Kalluri U."/>
            <person name="Larimer F."/>
            <person name="Leebens-Mack J."/>
            <person name="Leple J.C."/>
            <person name="Locascio P."/>
            <person name="Lou Y."/>
            <person name="Lucas S."/>
            <person name="Martin F."/>
            <person name="Montanini B."/>
            <person name="Napoli C."/>
            <person name="Nelson D.R."/>
            <person name="Nelson C."/>
            <person name="Nieminen K."/>
            <person name="Nilsson O."/>
            <person name="Pereda V."/>
            <person name="Peter G."/>
            <person name="Philippe R."/>
            <person name="Pilate G."/>
            <person name="Poliakov A."/>
            <person name="Razumovskaya J."/>
            <person name="Richardson P."/>
            <person name="Rinaldi C."/>
            <person name="Ritland K."/>
            <person name="Rouze P."/>
            <person name="Ryaboy D."/>
            <person name="Schmutz J."/>
            <person name="Schrader J."/>
            <person name="Segerman B."/>
            <person name="Shin H."/>
            <person name="Siddiqui A."/>
            <person name="Sterky F."/>
            <person name="Terry A."/>
            <person name="Tsai C.J."/>
            <person name="Uberbacher E."/>
            <person name="Unneberg P."/>
            <person name="Vahala J."/>
            <person name="Wall K."/>
            <person name="Wessler S."/>
            <person name="Yang G."/>
            <person name="Yin T."/>
            <person name="Douglas C."/>
            <person name="Marra M."/>
            <person name="Sandberg G."/>
            <person name="Van de Peer Y."/>
            <person name="Rokhsar D."/>
        </authorList>
    </citation>
    <scope>NUCLEOTIDE SEQUENCE [LARGE SCALE GENOMIC DNA]</scope>
    <source>
        <strain evidence="2">Nisqually-1</strain>
    </source>
</reference>
<gene>
    <name evidence="2" type="ORF">POPTR_T061500</name>
</gene>
<organism evidence="2">
    <name type="scientific">Populus trichocarpa</name>
    <name type="common">Western balsam poplar</name>
    <name type="synonym">Populus balsamifera subsp. trichocarpa</name>
    <dbReference type="NCBI Taxonomy" id="3694"/>
    <lineage>
        <taxon>Eukaryota</taxon>
        <taxon>Viridiplantae</taxon>
        <taxon>Streptophyta</taxon>
        <taxon>Embryophyta</taxon>
        <taxon>Tracheophyta</taxon>
        <taxon>Spermatophyta</taxon>
        <taxon>Magnoliopsida</taxon>
        <taxon>eudicotyledons</taxon>
        <taxon>Gunneridae</taxon>
        <taxon>Pentapetalae</taxon>
        <taxon>rosids</taxon>
        <taxon>fabids</taxon>
        <taxon>Malpighiales</taxon>
        <taxon>Salicaceae</taxon>
        <taxon>Saliceae</taxon>
        <taxon>Populus</taxon>
    </lineage>
</organism>
<protein>
    <submittedName>
        <fullName evidence="2">Uncharacterized protein</fullName>
    </submittedName>
</protein>
<name>B9N108_POPTR</name>
<evidence type="ECO:0000256" key="1">
    <source>
        <dbReference type="SAM" id="MobiDB-lite"/>
    </source>
</evidence>
<sequence length="71" mass="7356">MAGVTAVPAPPAQGSATGTPEQAGSRRVRTPAPKGHNPRSDRLIAPGFLQELPESDSLIVAMEALRISPDL</sequence>
<proteinExistence type="predicted"/>
<dbReference type="AlphaFoldDB" id="B9N108"/>
<evidence type="ECO:0000313" key="2">
    <source>
        <dbReference type="EMBL" id="PNS23458.1"/>
    </source>
</evidence>
<feature type="region of interest" description="Disordered" evidence="1">
    <location>
        <begin position="1"/>
        <end position="44"/>
    </location>
</feature>
<dbReference type="EMBL" id="KZ623371">
    <property type="protein sequence ID" value="PNS23458.1"/>
    <property type="molecule type" value="Genomic_DNA"/>
</dbReference>
<reference evidence="2" key="2">
    <citation type="submission" date="2017-07" db="EMBL/GenBank/DDBJ databases">
        <title>WGS assembly of Populus trichocarpa.</title>
        <authorList>
            <person name="Tuskan G."/>
            <person name="Difazio S."/>
            <person name="Jansson S."/>
            <person name="Bohlmann J."/>
            <person name="Grigoriev I."/>
            <person name="Hellsten U."/>
            <person name="Putnam N."/>
            <person name="Ralph S."/>
            <person name="Rombauts S."/>
            <person name="Salamov A."/>
            <person name="Schein J."/>
            <person name="Sterck L."/>
            <person name="Aerts A."/>
            <person name="Bhalerao R."/>
            <person name="Bhalerao R."/>
            <person name="Blaudez D."/>
            <person name="Boerjan W."/>
            <person name="Brun A."/>
            <person name="Brunner A."/>
            <person name="Busov V."/>
            <person name="Campbell M."/>
            <person name="Carlson J."/>
            <person name="Chalot M."/>
            <person name="Chapman J."/>
            <person name="Chen G."/>
            <person name="Cooper D."/>
            <person name="Coutinho P."/>
            <person name="Couturier J."/>
            <person name="Covert S."/>
            <person name="Cronk Q."/>
            <person name="Cunningham R."/>
            <person name="Davis J."/>
            <person name="Degroeve S."/>
            <person name="Dejardin A."/>
            <person name="Depamphilis C."/>
            <person name="Detter J."/>
            <person name="Dirks B."/>
            <person name="Dubchak I."/>
            <person name="Duplessis S."/>
            <person name="Ehlting J."/>
            <person name="Ellis B."/>
            <person name="Gendler K."/>
            <person name="Goodstein D."/>
            <person name="Gribskov M."/>
            <person name="Grimwood J."/>
            <person name="Groover A."/>
            <person name="Gunter L."/>
            <person name="Hamberger B."/>
            <person name="Heinze B."/>
            <person name="Helariutta Y."/>
            <person name="Henrissat B."/>
            <person name="Holligan D."/>
            <person name="Holt R."/>
            <person name="Huang W."/>
            <person name="Islam-Faridi N."/>
            <person name="Jones S."/>
            <person name="Jones-Rhoades M."/>
            <person name="Jorgensen R."/>
            <person name="Joshi C."/>
            <person name="Kangasjarvi J."/>
            <person name="Karlsson J."/>
            <person name="Kelleher C."/>
            <person name="Kirkpatrick R."/>
            <person name="Kirst M."/>
            <person name="Kohler A."/>
            <person name="Kalluri U."/>
            <person name="Larimer F."/>
            <person name="Leebens-Mack J."/>
            <person name="Leple J."/>
            <person name="Locascio P."/>
            <person name="Lou Y."/>
            <person name="Lucas S."/>
            <person name="Martin F."/>
            <person name="Montanini B."/>
            <person name="Napoli C."/>
            <person name="Nelson D."/>
            <person name="Nelson C."/>
            <person name="Nieminen K."/>
            <person name="Nilsson O."/>
            <person name="Pereda V."/>
            <person name="Peter G."/>
            <person name="Philippe R."/>
            <person name="Pilate G."/>
            <person name="Poliakov A."/>
            <person name="Razumovskaya J."/>
            <person name="Richardson P."/>
            <person name="Rinaldi C."/>
            <person name="Ritland K."/>
            <person name="Rouze P."/>
            <person name="Ryaboy D."/>
            <person name="Schmutz J."/>
            <person name="Schrader J."/>
            <person name="Segerman B."/>
            <person name="Shin H."/>
            <person name="Siddiqui A."/>
            <person name="Sterky F."/>
            <person name="Terry A."/>
            <person name="Tsai C."/>
            <person name="Uberbacher E."/>
            <person name="Unneberg P."/>
            <person name="Vahala J."/>
            <person name="Wall K."/>
            <person name="Wessler S."/>
            <person name="Yang G."/>
            <person name="Yin T."/>
            <person name="Douglas C."/>
            <person name="Marra M."/>
            <person name="Sandberg G."/>
            <person name="Van De Peer Y."/>
            <person name="Rokhsar D."/>
        </authorList>
    </citation>
    <scope>NUCLEOTIDE SEQUENCE</scope>
    <source>
        <strain evidence="2">Nisqually-1</strain>
    </source>
</reference>